<protein>
    <submittedName>
        <fullName evidence="1">Uncharacterized protein</fullName>
    </submittedName>
</protein>
<evidence type="ECO:0000313" key="1">
    <source>
        <dbReference type="EMBL" id="TYC15887.1"/>
    </source>
</evidence>
<keyword evidence="2" id="KW-1185">Reference proteome</keyword>
<evidence type="ECO:0000313" key="2">
    <source>
        <dbReference type="Proteomes" id="UP000322634"/>
    </source>
</evidence>
<dbReference type="AlphaFoldDB" id="A0A5D0UCT3"/>
<accession>A0A5D0UCT3</accession>
<organism evidence="1 2">
    <name type="scientific">Actinomadura syzygii</name>
    <dbReference type="NCBI Taxonomy" id="1427538"/>
    <lineage>
        <taxon>Bacteria</taxon>
        <taxon>Bacillati</taxon>
        <taxon>Actinomycetota</taxon>
        <taxon>Actinomycetes</taxon>
        <taxon>Streptosporangiales</taxon>
        <taxon>Thermomonosporaceae</taxon>
        <taxon>Actinomadura</taxon>
    </lineage>
</organism>
<dbReference type="EMBL" id="VSFF01000004">
    <property type="protein sequence ID" value="TYC15887.1"/>
    <property type="molecule type" value="Genomic_DNA"/>
</dbReference>
<proteinExistence type="predicted"/>
<comment type="caution">
    <text evidence="1">The sequence shown here is derived from an EMBL/GenBank/DDBJ whole genome shotgun (WGS) entry which is preliminary data.</text>
</comment>
<reference evidence="1 2" key="1">
    <citation type="submission" date="2019-08" db="EMBL/GenBank/DDBJ databases">
        <title>Actinomadura sp. nov. CYP1-5 isolated from mountain soil.</title>
        <authorList>
            <person name="Songsumanus A."/>
            <person name="Kuncharoen N."/>
            <person name="Kudo T."/>
            <person name="Yuki M."/>
            <person name="Igarashi Y."/>
            <person name="Tanasupawat S."/>
        </authorList>
    </citation>
    <scope>NUCLEOTIDE SEQUENCE [LARGE SCALE GENOMIC DNA]</scope>
    <source>
        <strain evidence="1 2">GKU157</strain>
    </source>
</reference>
<gene>
    <name evidence="1" type="ORF">FXF65_11135</name>
</gene>
<dbReference type="Proteomes" id="UP000322634">
    <property type="component" value="Unassembled WGS sequence"/>
</dbReference>
<sequence length="82" mass="8733">MAEGSGARRMVVLVDEQGRLLAAHHLGEPDGQYVAGLGTLPGQRLHEVEVPRELAQADDLQVLHALAGFRLGQAGVLVEREG</sequence>
<dbReference type="RefSeq" id="WP_148349682.1">
    <property type="nucleotide sequence ID" value="NZ_JBHSBF010000009.1"/>
</dbReference>
<name>A0A5D0UCT3_9ACTN</name>